<keyword evidence="3 9" id="KW-0690">Ribosome biogenesis</keyword>
<dbReference type="RefSeq" id="WP_131919782.1">
    <property type="nucleotide sequence ID" value="NZ_JAOQNU010000019.1"/>
</dbReference>
<feature type="binding site" evidence="9">
    <location>
        <begin position="122"/>
        <end position="125"/>
    </location>
    <ligand>
        <name>GTP</name>
        <dbReference type="ChEBI" id="CHEBI:37565"/>
        <label>1</label>
    </ligand>
</feature>
<dbReference type="Proteomes" id="UP000294813">
    <property type="component" value="Unassembled WGS sequence"/>
</dbReference>
<dbReference type="CDD" id="cd01894">
    <property type="entry name" value="EngA1"/>
    <property type="match status" value="1"/>
</dbReference>
<evidence type="ECO:0000313" key="14">
    <source>
        <dbReference type="Proteomes" id="UP000294813"/>
    </source>
</evidence>
<dbReference type="Pfam" id="PF14714">
    <property type="entry name" value="KH_dom-like"/>
    <property type="match status" value="1"/>
</dbReference>
<dbReference type="Gene3D" id="3.40.50.300">
    <property type="entry name" value="P-loop containing nucleotide triphosphate hydrolases"/>
    <property type="match status" value="2"/>
</dbReference>
<dbReference type="GO" id="GO:0005525">
    <property type="term" value="F:GTP binding"/>
    <property type="evidence" value="ECO:0007669"/>
    <property type="project" value="UniProtKB-UniRule"/>
</dbReference>
<dbReference type="NCBIfam" id="TIGR03594">
    <property type="entry name" value="GTPase_EngA"/>
    <property type="match status" value="1"/>
</dbReference>
<dbReference type="PROSITE" id="PS51712">
    <property type="entry name" value="G_ENGA"/>
    <property type="match status" value="2"/>
</dbReference>
<keyword evidence="4 11" id="KW-0677">Repeat</keyword>
<evidence type="ECO:0000256" key="8">
    <source>
        <dbReference type="ARBA" id="ARBA00053470"/>
    </source>
</evidence>
<dbReference type="InterPro" id="IPR032859">
    <property type="entry name" value="KH_dom-like"/>
</dbReference>
<dbReference type="NCBIfam" id="TIGR00231">
    <property type="entry name" value="small_GTP"/>
    <property type="match status" value="2"/>
</dbReference>
<name>A0A4R2RJC7_9FIRM</name>
<dbReference type="SUPFAM" id="SSF52540">
    <property type="entry name" value="P-loop containing nucleoside triphosphate hydrolases"/>
    <property type="match status" value="2"/>
</dbReference>
<gene>
    <name evidence="9" type="primary">der</name>
    <name evidence="13" type="ORF">EDD73_12026</name>
</gene>
<feature type="domain" description="EngA-type G" evidence="12">
    <location>
        <begin position="179"/>
        <end position="354"/>
    </location>
</feature>
<accession>A0A4R2RJC7</accession>
<comment type="subunit">
    <text evidence="9">Associates with the 50S ribosomal subunit.</text>
</comment>
<protein>
    <recommendedName>
        <fullName evidence="2 9">GTPase Der</fullName>
    </recommendedName>
    <alternativeName>
        <fullName evidence="7 9">GTP-binding protein EngA</fullName>
    </alternativeName>
</protein>
<dbReference type="InterPro" id="IPR016484">
    <property type="entry name" value="GTPase_Der"/>
</dbReference>
<comment type="caution">
    <text evidence="13">The sequence shown here is derived from an EMBL/GenBank/DDBJ whole genome shotgun (WGS) entry which is preliminary data.</text>
</comment>
<dbReference type="InterPro" id="IPR027417">
    <property type="entry name" value="P-loop_NTPase"/>
</dbReference>
<evidence type="ECO:0000313" key="13">
    <source>
        <dbReference type="EMBL" id="TCP62609.1"/>
    </source>
</evidence>
<comment type="similarity">
    <text evidence="1 9 10 11">Belongs to the TRAFAC class TrmE-Era-EngA-EngB-Septin-like GTPase superfamily. EngA (Der) GTPase family.</text>
</comment>
<keyword evidence="6 9" id="KW-0342">GTP-binding</keyword>
<dbReference type="PANTHER" id="PTHR43834">
    <property type="entry name" value="GTPASE DER"/>
    <property type="match status" value="1"/>
</dbReference>
<organism evidence="13 14">
    <name type="scientific">Heliophilum fasciatum</name>
    <dbReference type="NCBI Taxonomy" id="35700"/>
    <lineage>
        <taxon>Bacteria</taxon>
        <taxon>Bacillati</taxon>
        <taxon>Bacillota</taxon>
        <taxon>Clostridia</taxon>
        <taxon>Eubacteriales</taxon>
        <taxon>Heliobacteriaceae</taxon>
        <taxon>Heliophilum</taxon>
    </lineage>
</organism>
<reference evidence="13 14" key="1">
    <citation type="submission" date="2019-03" db="EMBL/GenBank/DDBJ databases">
        <title>Genomic Encyclopedia of Type Strains, Phase IV (KMG-IV): sequencing the most valuable type-strain genomes for metagenomic binning, comparative biology and taxonomic classification.</title>
        <authorList>
            <person name="Goeker M."/>
        </authorList>
    </citation>
    <scope>NUCLEOTIDE SEQUENCE [LARGE SCALE GENOMIC DNA]</scope>
    <source>
        <strain evidence="13 14">DSM 11170</strain>
    </source>
</reference>
<evidence type="ECO:0000256" key="9">
    <source>
        <dbReference type="HAMAP-Rule" id="MF_00195"/>
    </source>
</evidence>
<keyword evidence="5 9" id="KW-0547">Nucleotide-binding</keyword>
<feature type="binding site" evidence="9">
    <location>
        <begin position="10"/>
        <end position="17"/>
    </location>
    <ligand>
        <name>GTP</name>
        <dbReference type="ChEBI" id="CHEBI:37565"/>
        <label>1</label>
    </ligand>
</feature>
<dbReference type="InterPro" id="IPR005225">
    <property type="entry name" value="Small_GTP-bd"/>
</dbReference>
<dbReference type="AlphaFoldDB" id="A0A4R2RJC7"/>
<evidence type="ECO:0000256" key="4">
    <source>
        <dbReference type="ARBA" id="ARBA00022737"/>
    </source>
</evidence>
<evidence type="ECO:0000256" key="6">
    <source>
        <dbReference type="ARBA" id="ARBA00023134"/>
    </source>
</evidence>
<dbReference type="FunFam" id="3.40.50.300:FF:000057">
    <property type="entry name" value="GTPase Der"/>
    <property type="match status" value="1"/>
</dbReference>
<evidence type="ECO:0000259" key="12">
    <source>
        <dbReference type="PROSITE" id="PS51712"/>
    </source>
</evidence>
<proteinExistence type="inferred from homology"/>
<evidence type="ECO:0000256" key="2">
    <source>
        <dbReference type="ARBA" id="ARBA00020953"/>
    </source>
</evidence>
<evidence type="ECO:0000256" key="5">
    <source>
        <dbReference type="ARBA" id="ARBA00022741"/>
    </source>
</evidence>
<dbReference type="InterPro" id="IPR006073">
    <property type="entry name" value="GTP-bd"/>
</dbReference>
<evidence type="ECO:0000256" key="10">
    <source>
        <dbReference type="PROSITE-ProRule" id="PRU01049"/>
    </source>
</evidence>
<dbReference type="GO" id="GO:0042254">
    <property type="term" value="P:ribosome biogenesis"/>
    <property type="evidence" value="ECO:0007669"/>
    <property type="project" value="UniProtKB-KW"/>
</dbReference>
<dbReference type="InterPro" id="IPR015946">
    <property type="entry name" value="KH_dom-like_a/b"/>
</dbReference>
<evidence type="ECO:0000256" key="7">
    <source>
        <dbReference type="ARBA" id="ARBA00032345"/>
    </source>
</evidence>
<dbReference type="GO" id="GO:0043022">
    <property type="term" value="F:ribosome binding"/>
    <property type="evidence" value="ECO:0007669"/>
    <property type="project" value="TreeGrafter"/>
</dbReference>
<comment type="function">
    <text evidence="8 9 11">GTPase that plays an essential role in the late steps of ribosome biogenesis.</text>
</comment>
<evidence type="ECO:0000256" key="11">
    <source>
        <dbReference type="RuleBase" id="RU004481"/>
    </source>
</evidence>
<sequence>MARPIVAVVGRPNVGKSTLFNRITGGRVAIVEDQPGVTRDRLYRHAQWGEREFTLVDTGGLELGGAEDNVFSGGTRLQAEAAIAEADVIVFLVDGRQGLTAGDEAIAELLRRSKKPVFLVPNKVEDFSKPERYMEFYSLGLGEPIPISASHGMNTGDLLDTIVAALPPEDSGDEDPDAIKIAFIGRPNVGKSSLVNAMLGEDRVMVSDIPGTTRDAIDTLFERDGKHYMLIDTAGMRRKGKIDEAVERYSVMRSLRAIDRSDVVLMVIDASQGVTEQDKKIAGYAHEAGKPCVLVLNKWDLVVKDDKTMARFDKKVRSELLFLSYAPTIYVSALTKQRLPKILELVDFVVEQNTRRIATSVINEVMADILRVMPAPSDKGRRLKILFVTQADVRPPTFVFFVNDEKLFHFSFKRHIENRFRQTFGFEGSPIRFIIRQREKEKV</sequence>
<evidence type="ECO:0000256" key="1">
    <source>
        <dbReference type="ARBA" id="ARBA00008279"/>
    </source>
</evidence>
<dbReference type="InterPro" id="IPR031166">
    <property type="entry name" value="G_ENGA"/>
</dbReference>
<dbReference type="PRINTS" id="PR00326">
    <property type="entry name" value="GTP1OBG"/>
</dbReference>
<feature type="binding site" evidence="9">
    <location>
        <begin position="57"/>
        <end position="61"/>
    </location>
    <ligand>
        <name>GTP</name>
        <dbReference type="ChEBI" id="CHEBI:37565"/>
        <label>1</label>
    </ligand>
</feature>
<dbReference type="FunFam" id="3.40.50.300:FF:000040">
    <property type="entry name" value="GTPase Der"/>
    <property type="match status" value="1"/>
</dbReference>
<dbReference type="FunFam" id="3.30.300.20:FF:000004">
    <property type="entry name" value="GTPase Der"/>
    <property type="match status" value="1"/>
</dbReference>
<dbReference type="HAMAP" id="MF_00195">
    <property type="entry name" value="GTPase_Der"/>
    <property type="match status" value="1"/>
</dbReference>
<feature type="binding site" evidence="9">
    <location>
        <begin position="232"/>
        <end position="236"/>
    </location>
    <ligand>
        <name>GTP</name>
        <dbReference type="ChEBI" id="CHEBI:37565"/>
        <label>2</label>
    </ligand>
</feature>
<dbReference type="CDD" id="cd01895">
    <property type="entry name" value="EngA2"/>
    <property type="match status" value="1"/>
</dbReference>
<keyword evidence="14" id="KW-1185">Reference proteome</keyword>
<dbReference type="PIRSF" id="PIRSF006485">
    <property type="entry name" value="GTP-binding_EngA"/>
    <property type="match status" value="1"/>
</dbReference>
<feature type="binding site" evidence="9">
    <location>
        <begin position="185"/>
        <end position="192"/>
    </location>
    <ligand>
        <name>GTP</name>
        <dbReference type="ChEBI" id="CHEBI:37565"/>
        <label>2</label>
    </ligand>
</feature>
<dbReference type="Pfam" id="PF01926">
    <property type="entry name" value="MMR_HSR1"/>
    <property type="match status" value="2"/>
</dbReference>
<dbReference type="OrthoDB" id="9805918at2"/>
<feature type="binding site" evidence="9">
    <location>
        <begin position="297"/>
        <end position="300"/>
    </location>
    <ligand>
        <name>GTP</name>
        <dbReference type="ChEBI" id="CHEBI:37565"/>
        <label>2</label>
    </ligand>
</feature>
<dbReference type="PANTHER" id="PTHR43834:SF6">
    <property type="entry name" value="GTPASE DER"/>
    <property type="match status" value="1"/>
</dbReference>
<feature type="domain" description="EngA-type G" evidence="12">
    <location>
        <begin position="4"/>
        <end position="170"/>
    </location>
</feature>
<evidence type="ECO:0000256" key="3">
    <source>
        <dbReference type="ARBA" id="ARBA00022517"/>
    </source>
</evidence>
<dbReference type="Gene3D" id="3.30.300.20">
    <property type="match status" value="1"/>
</dbReference>
<dbReference type="EMBL" id="SLXT01000020">
    <property type="protein sequence ID" value="TCP62609.1"/>
    <property type="molecule type" value="Genomic_DNA"/>
</dbReference>